<dbReference type="InterPro" id="IPR006426">
    <property type="entry name" value="Asn_synth_AEB"/>
</dbReference>
<dbReference type="EMBL" id="VGJX01000076">
    <property type="protein sequence ID" value="MBM3273915.1"/>
    <property type="molecule type" value="Genomic_DNA"/>
</dbReference>
<evidence type="ECO:0000256" key="3">
    <source>
        <dbReference type="ARBA" id="ARBA00012737"/>
    </source>
</evidence>
<dbReference type="InterPro" id="IPR017932">
    <property type="entry name" value="GATase_2_dom"/>
</dbReference>
<dbReference type="AlphaFoldDB" id="A0A937X4B0"/>
<dbReference type="PROSITE" id="PS51278">
    <property type="entry name" value="GATASE_TYPE_2"/>
    <property type="match status" value="1"/>
</dbReference>
<comment type="caution">
    <text evidence="10">The sequence shown here is derived from an EMBL/GenBank/DDBJ whole genome shotgun (WGS) entry which is preliminary data.</text>
</comment>
<organism evidence="10 11">
    <name type="scientific">Candidatus Tanganyikabacteria bacterium</name>
    <dbReference type="NCBI Taxonomy" id="2961651"/>
    <lineage>
        <taxon>Bacteria</taxon>
        <taxon>Bacillati</taxon>
        <taxon>Candidatus Sericytochromatia</taxon>
        <taxon>Candidatus Tanganyikabacteria</taxon>
    </lineage>
</organism>
<dbReference type="Proteomes" id="UP000703893">
    <property type="component" value="Unassembled WGS sequence"/>
</dbReference>
<evidence type="ECO:0000313" key="11">
    <source>
        <dbReference type="Proteomes" id="UP000703893"/>
    </source>
</evidence>
<keyword evidence="6" id="KW-0061">Asparagine biosynthesis</keyword>
<dbReference type="GO" id="GO:0006529">
    <property type="term" value="P:asparagine biosynthetic process"/>
    <property type="evidence" value="ECO:0007669"/>
    <property type="project" value="UniProtKB-KW"/>
</dbReference>
<dbReference type="CDD" id="cd00712">
    <property type="entry name" value="AsnB"/>
    <property type="match status" value="1"/>
</dbReference>
<dbReference type="InterPro" id="IPR051786">
    <property type="entry name" value="ASN_synthetase/amidase"/>
</dbReference>
<dbReference type="Gene3D" id="3.40.50.620">
    <property type="entry name" value="HUPs"/>
    <property type="match status" value="1"/>
</dbReference>
<reference evidence="10 11" key="1">
    <citation type="submission" date="2019-03" db="EMBL/GenBank/DDBJ databases">
        <title>Lake Tanganyika Metagenome-Assembled Genomes (MAGs).</title>
        <authorList>
            <person name="Tran P."/>
        </authorList>
    </citation>
    <scope>NUCLEOTIDE SEQUENCE [LARGE SCALE GENOMIC DNA]</scope>
    <source>
        <strain evidence="10">K_DeepCast_65m_m2_236</strain>
    </source>
</reference>
<dbReference type="GO" id="GO:0004066">
    <property type="term" value="F:asparagine synthase (glutamine-hydrolyzing) activity"/>
    <property type="evidence" value="ECO:0007669"/>
    <property type="project" value="UniProtKB-EC"/>
</dbReference>
<evidence type="ECO:0000256" key="1">
    <source>
        <dbReference type="ARBA" id="ARBA00005187"/>
    </source>
</evidence>
<dbReference type="Pfam" id="PF00733">
    <property type="entry name" value="Asn_synthase"/>
    <property type="match status" value="1"/>
</dbReference>
<dbReference type="InterPro" id="IPR029055">
    <property type="entry name" value="Ntn_hydrolases_N"/>
</dbReference>
<feature type="domain" description="Glutamine amidotransferase type-2" evidence="9">
    <location>
        <begin position="2"/>
        <end position="218"/>
    </location>
</feature>
<evidence type="ECO:0000256" key="2">
    <source>
        <dbReference type="ARBA" id="ARBA00005752"/>
    </source>
</evidence>
<dbReference type="SUPFAM" id="SSF56235">
    <property type="entry name" value="N-terminal nucleophile aminohydrolases (Ntn hydrolases)"/>
    <property type="match status" value="1"/>
</dbReference>
<name>A0A937X4B0_9BACT</name>
<gene>
    <name evidence="10" type="primary">asnB</name>
    <name evidence="10" type="ORF">FJZ00_02090</name>
</gene>
<dbReference type="NCBIfam" id="TIGR01536">
    <property type="entry name" value="asn_synth_AEB"/>
    <property type="match status" value="1"/>
</dbReference>
<comment type="pathway">
    <text evidence="1">Amino-acid biosynthesis; L-asparagine biosynthesis; L-asparagine from L-aspartate (L-Gln route): step 1/1.</text>
</comment>
<sequence length="332" mass="37036">MCGIGGIALRPGATISAREILARMVELQHHRGPDGNGILLRPDGGFGFCHNRLAILDLSDAGAQPMVSDDGRLTVTFNGEIYNWQELRRSLESEGVVFRTRTDTEVLLEAYRRHGVDVSARLRGMFAFAIHDGRDGTIFCSRDRVGKKPFVYAETPAGVCFASEIPAVQVFPDCDSRFNYAAIAGMLLHNVRHIPDPYTAFAGIKRLRPGHSMLIREGRVERIWRYWQPEASNGAVSPGRLRALLEDAVSLRMVADVPVGALLSGGVDSSAIVHMMQRRASEPVRTYALGLDKDDEDLRRARSFAAQVGVIHKEFYFEPRRQLEDFKRMLEV</sequence>
<keyword evidence="10" id="KW-0436">Ligase</keyword>
<evidence type="ECO:0000256" key="8">
    <source>
        <dbReference type="ARBA" id="ARBA00048741"/>
    </source>
</evidence>
<comment type="catalytic activity">
    <reaction evidence="8">
        <text>L-aspartate + L-glutamine + ATP + H2O = L-asparagine + L-glutamate + AMP + diphosphate + H(+)</text>
        <dbReference type="Rhea" id="RHEA:12228"/>
        <dbReference type="ChEBI" id="CHEBI:15377"/>
        <dbReference type="ChEBI" id="CHEBI:15378"/>
        <dbReference type="ChEBI" id="CHEBI:29985"/>
        <dbReference type="ChEBI" id="CHEBI:29991"/>
        <dbReference type="ChEBI" id="CHEBI:30616"/>
        <dbReference type="ChEBI" id="CHEBI:33019"/>
        <dbReference type="ChEBI" id="CHEBI:58048"/>
        <dbReference type="ChEBI" id="CHEBI:58359"/>
        <dbReference type="ChEBI" id="CHEBI:456215"/>
        <dbReference type="EC" id="6.3.5.4"/>
    </reaction>
</comment>
<dbReference type="InterPro" id="IPR033738">
    <property type="entry name" value="AsnB_N"/>
</dbReference>
<evidence type="ECO:0000256" key="5">
    <source>
        <dbReference type="ARBA" id="ARBA00022840"/>
    </source>
</evidence>
<evidence type="ECO:0000256" key="7">
    <source>
        <dbReference type="ARBA" id="ARBA00022962"/>
    </source>
</evidence>
<proteinExistence type="inferred from homology"/>
<dbReference type="SUPFAM" id="SSF52402">
    <property type="entry name" value="Adenine nucleotide alpha hydrolases-like"/>
    <property type="match status" value="1"/>
</dbReference>
<dbReference type="Gene3D" id="3.60.20.10">
    <property type="entry name" value="Glutamine Phosphoribosylpyrophosphate, subunit 1, domain 1"/>
    <property type="match status" value="1"/>
</dbReference>
<evidence type="ECO:0000256" key="6">
    <source>
        <dbReference type="ARBA" id="ARBA00022888"/>
    </source>
</evidence>
<dbReference type="GO" id="GO:0005829">
    <property type="term" value="C:cytosol"/>
    <property type="evidence" value="ECO:0007669"/>
    <property type="project" value="TreeGrafter"/>
</dbReference>
<evidence type="ECO:0000256" key="4">
    <source>
        <dbReference type="ARBA" id="ARBA00022741"/>
    </source>
</evidence>
<dbReference type="InterPro" id="IPR014729">
    <property type="entry name" value="Rossmann-like_a/b/a_fold"/>
</dbReference>
<accession>A0A937X4B0</accession>
<evidence type="ECO:0000313" key="10">
    <source>
        <dbReference type="EMBL" id="MBM3273915.1"/>
    </source>
</evidence>
<comment type="similarity">
    <text evidence="2">Belongs to the asparagine synthetase family.</text>
</comment>
<dbReference type="PANTHER" id="PTHR43284:SF1">
    <property type="entry name" value="ASPARAGINE SYNTHETASE"/>
    <property type="match status" value="1"/>
</dbReference>
<feature type="non-terminal residue" evidence="10">
    <location>
        <position position="332"/>
    </location>
</feature>
<evidence type="ECO:0000259" key="9">
    <source>
        <dbReference type="PROSITE" id="PS51278"/>
    </source>
</evidence>
<dbReference type="GO" id="GO:0005524">
    <property type="term" value="F:ATP binding"/>
    <property type="evidence" value="ECO:0007669"/>
    <property type="project" value="UniProtKB-KW"/>
</dbReference>
<dbReference type="EC" id="6.3.5.4" evidence="3"/>
<keyword evidence="4" id="KW-0547">Nucleotide-binding</keyword>
<dbReference type="PANTHER" id="PTHR43284">
    <property type="entry name" value="ASPARAGINE SYNTHETASE (GLUTAMINE-HYDROLYZING)"/>
    <property type="match status" value="1"/>
</dbReference>
<dbReference type="Pfam" id="PF13522">
    <property type="entry name" value="GATase_6"/>
    <property type="match status" value="1"/>
</dbReference>
<protein>
    <recommendedName>
        <fullName evidence="3">asparagine synthase (glutamine-hydrolyzing)</fullName>
        <ecNumber evidence="3">6.3.5.4</ecNumber>
    </recommendedName>
</protein>
<dbReference type="InterPro" id="IPR001962">
    <property type="entry name" value="Asn_synthase"/>
</dbReference>
<keyword evidence="7" id="KW-0315">Glutamine amidotransferase</keyword>
<keyword evidence="6" id="KW-0028">Amino-acid biosynthesis</keyword>
<keyword evidence="5" id="KW-0067">ATP-binding</keyword>